<keyword evidence="3" id="KW-1185">Reference proteome</keyword>
<feature type="transmembrane region" description="Helical" evidence="1">
    <location>
        <begin position="106"/>
        <end position="125"/>
    </location>
</feature>
<gene>
    <name evidence="2" type="ORF">J2S37_000880</name>
</gene>
<organism evidence="2 3">
    <name type="scientific">Corynebacterium felinum</name>
    <dbReference type="NCBI Taxonomy" id="131318"/>
    <lineage>
        <taxon>Bacteria</taxon>
        <taxon>Bacillati</taxon>
        <taxon>Actinomycetota</taxon>
        <taxon>Actinomycetes</taxon>
        <taxon>Mycobacteriales</taxon>
        <taxon>Corynebacteriaceae</taxon>
        <taxon>Corynebacterium</taxon>
    </lineage>
</organism>
<dbReference type="InterPro" id="IPR017516">
    <property type="entry name" value="AbrB_dup"/>
</dbReference>
<keyword evidence="1" id="KW-0812">Transmembrane</keyword>
<proteinExistence type="predicted"/>
<name>A0ABU2B6U9_9CORY</name>
<protein>
    <submittedName>
        <fullName evidence="2">Membrane AbrB-like protein</fullName>
    </submittedName>
</protein>
<feature type="transmembrane region" description="Helical" evidence="1">
    <location>
        <begin position="304"/>
        <end position="324"/>
    </location>
</feature>
<reference evidence="2 3" key="1">
    <citation type="submission" date="2023-07" db="EMBL/GenBank/DDBJ databases">
        <title>Sequencing the genomes of 1000 actinobacteria strains.</title>
        <authorList>
            <person name="Klenk H.-P."/>
        </authorList>
    </citation>
    <scope>NUCLEOTIDE SEQUENCE [LARGE SCALE GENOMIC DNA]</scope>
    <source>
        <strain evidence="2 3">DSM 44508</strain>
    </source>
</reference>
<feature type="transmembrane region" description="Helical" evidence="1">
    <location>
        <begin position="167"/>
        <end position="185"/>
    </location>
</feature>
<feature type="transmembrane region" description="Helical" evidence="1">
    <location>
        <begin position="75"/>
        <end position="94"/>
    </location>
</feature>
<keyword evidence="1" id="KW-0472">Membrane</keyword>
<dbReference type="NCBIfam" id="TIGR03082">
    <property type="entry name" value="Gneg_AbrB_dup"/>
    <property type="match status" value="1"/>
</dbReference>
<feature type="transmembrane region" description="Helical" evidence="1">
    <location>
        <begin position="191"/>
        <end position="208"/>
    </location>
</feature>
<dbReference type="EMBL" id="JAVDYF010000001">
    <property type="protein sequence ID" value="MDR7354342.1"/>
    <property type="molecule type" value="Genomic_DNA"/>
</dbReference>
<comment type="caution">
    <text evidence="2">The sequence shown here is derived from an EMBL/GenBank/DDBJ whole genome shotgun (WGS) entry which is preliminary data.</text>
</comment>
<evidence type="ECO:0000256" key="1">
    <source>
        <dbReference type="SAM" id="Phobius"/>
    </source>
</evidence>
<dbReference type="Pfam" id="PF05145">
    <property type="entry name" value="AbrB"/>
    <property type="match status" value="1"/>
</dbReference>
<feature type="transmembrane region" description="Helical" evidence="1">
    <location>
        <begin position="251"/>
        <end position="271"/>
    </location>
</feature>
<evidence type="ECO:0000313" key="3">
    <source>
        <dbReference type="Proteomes" id="UP001183619"/>
    </source>
</evidence>
<sequence>MKRWAQVIALTLPLGLLPLPASWIFAGILASGIVALCTGTTLIIPRWCTHAAVGVIAVIAAIPFSLIPLQQLQTYLLPGLFVAVVSIGISLVCARALRSSLGAPTALLSTLPGGASVFSALAADMGAHPSYVALTQYLRVLLISLSLPLITLLIGPSTQSVADVAPATFSGLGLLVVIVALGQPLARLLRIPSPSFFGPFLITLAALMRIDAAQLSPPPLVLGAALVVIGWMCGGGLSLPTLKLFAHQLPPTLGIIALLMGSAALIAWPIAEITNTSYFEAYLATSPGALESVLAIAAETHADPIVVTIQLIRLMAVLAIPLFMKRRD</sequence>
<keyword evidence="1" id="KW-1133">Transmembrane helix</keyword>
<dbReference type="PANTHER" id="PTHR38457:SF1">
    <property type="entry name" value="REGULATOR ABRB-RELATED"/>
    <property type="match status" value="1"/>
</dbReference>
<dbReference type="RefSeq" id="WP_277103472.1">
    <property type="nucleotide sequence ID" value="NZ_BAAAJS010000079.1"/>
</dbReference>
<feature type="transmembrane region" description="Helical" evidence="1">
    <location>
        <begin position="220"/>
        <end position="239"/>
    </location>
</feature>
<evidence type="ECO:0000313" key="2">
    <source>
        <dbReference type="EMBL" id="MDR7354342.1"/>
    </source>
</evidence>
<dbReference type="InterPro" id="IPR007820">
    <property type="entry name" value="AbrB_fam"/>
</dbReference>
<accession>A0ABU2B6U9</accession>
<feature type="transmembrane region" description="Helical" evidence="1">
    <location>
        <begin position="137"/>
        <end position="155"/>
    </location>
</feature>
<feature type="transmembrane region" description="Helical" evidence="1">
    <location>
        <begin position="51"/>
        <end position="69"/>
    </location>
</feature>
<dbReference type="PANTHER" id="PTHR38457">
    <property type="entry name" value="REGULATOR ABRB-RELATED"/>
    <property type="match status" value="1"/>
</dbReference>
<dbReference type="PIRSF" id="PIRSF038991">
    <property type="entry name" value="Protein_AbrB"/>
    <property type="match status" value="1"/>
</dbReference>
<dbReference type="Proteomes" id="UP001183619">
    <property type="component" value="Unassembled WGS sequence"/>
</dbReference>